<accession>A0A0A9E964</accession>
<dbReference type="EMBL" id="GBRH01205368">
    <property type="protein sequence ID" value="JAD92527.1"/>
    <property type="molecule type" value="Transcribed_RNA"/>
</dbReference>
<organism evidence="1">
    <name type="scientific">Arundo donax</name>
    <name type="common">Giant reed</name>
    <name type="synonym">Donax arundinaceus</name>
    <dbReference type="NCBI Taxonomy" id="35708"/>
    <lineage>
        <taxon>Eukaryota</taxon>
        <taxon>Viridiplantae</taxon>
        <taxon>Streptophyta</taxon>
        <taxon>Embryophyta</taxon>
        <taxon>Tracheophyta</taxon>
        <taxon>Spermatophyta</taxon>
        <taxon>Magnoliopsida</taxon>
        <taxon>Liliopsida</taxon>
        <taxon>Poales</taxon>
        <taxon>Poaceae</taxon>
        <taxon>PACMAD clade</taxon>
        <taxon>Arundinoideae</taxon>
        <taxon>Arundineae</taxon>
        <taxon>Arundo</taxon>
    </lineage>
</organism>
<sequence length="66" mass="6979">MDVKKASLCVCMHITEVICTANLNPFKHCEVAALSSHWSSGTLNAAIIGAQQDSIMNLKMAASATT</sequence>
<protein>
    <submittedName>
        <fullName evidence="1">Uncharacterized protein</fullName>
    </submittedName>
</protein>
<reference evidence="1" key="1">
    <citation type="submission" date="2014-09" db="EMBL/GenBank/DDBJ databases">
        <authorList>
            <person name="Magalhaes I.L.F."/>
            <person name="Oliveira U."/>
            <person name="Santos F.R."/>
            <person name="Vidigal T.H.D.A."/>
            <person name="Brescovit A.D."/>
            <person name="Santos A.J."/>
        </authorList>
    </citation>
    <scope>NUCLEOTIDE SEQUENCE</scope>
    <source>
        <tissue evidence="1">Shoot tissue taken approximately 20 cm above the soil surface</tissue>
    </source>
</reference>
<dbReference type="AlphaFoldDB" id="A0A0A9E964"/>
<reference evidence="1" key="2">
    <citation type="journal article" date="2015" name="Data Brief">
        <title>Shoot transcriptome of the giant reed, Arundo donax.</title>
        <authorList>
            <person name="Barrero R.A."/>
            <person name="Guerrero F.D."/>
            <person name="Moolhuijzen P."/>
            <person name="Goolsby J.A."/>
            <person name="Tidwell J."/>
            <person name="Bellgard S.E."/>
            <person name="Bellgard M.I."/>
        </authorList>
    </citation>
    <scope>NUCLEOTIDE SEQUENCE</scope>
    <source>
        <tissue evidence="1">Shoot tissue taken approximately 20 cm above the soil surface</tissue>
    </source>
</reference>
<evidence type="ECO:0000313" key="1">
    <source>
        <dbReference type="EMBL" id="JAD92527.1"/>
    </source>
</evidence>
<name>A0A0A9E964_ARUDO</name>
<proteinExistence type="predicted"/>